<dbReference type="SUPFAM" id="SSF46785">
    <property type="entry name" value="Winged helix' DNA-binding domain"/>
    <property type="match status" value="1"/>
</dbReference>
<evidence type="ECO:0000259" key="2">
    <source>
        <dbReference type="Pfam" id="PF25213"/>
    </source>
</evidence>
<evidence type="ECO:0000313" key="3">
    <source>
        <dbReference type="EMBL" id="SEO24833.1"/>
    </source>
</evidence>
<name>A0A1H8N5W5_9EURY</name>
<dbReference type="AlphaFoldDB" id="A0A1H8N5W5"/>
<dbReference type="Gene3D" id="1.10.10.10">
    <property type="entry name" value="Winged helix-like DNA-binding domain superfamily/Winged helix DNA-binding domain"/>
    <property type="match status" value="1"/>
</dbReference>
<accession>A0A1H8N5W5</accession>
<protein>
    <submittedName>
        <fullName evidence="3">Predicted transcriptional regulator, contains HTH domain</fullName>
    </submittedName>
</protein>
<feature type="domain" description="HVO-A0261-like N-terminal" evidence="2">
    <location>
        <begin position="15"/>
        <end position="87"/>
    </location>
</feature>
<organism evidence="3 4">
    <name type="scientific">Halogranum amylolyticum</name>
    <dbReference type="NCBI Taxonomy" id="660520"/>
    <lineage>
        <taxon>Archaea</taxon>
        <taxon>Methanobacteriati</taxon>
        <taxon>Methanobacteriota</taxon>
        <taxon>Stenosarchaea group</taxon>
        <taxon>Halobacteria</taxon>
        <taxon>Halobacteriales</taxon>
        <taxon>Haloferacaceae</taxon>
    </lineage>
</organism>
<dbReference type="Pfam" id="PF25213">
    <property type="entry name" value="HVO_A0261_N"/>
    <property type="match status" value="1"/>
</dbReference>
<proteinExistence type="predicted"/>
<keyword evidence="4" id="KW-1185">Reference proteome</keyword>
<sequence length="265" mass="29728">MTWQEDGREAEAVRLVTKRLDFLERLAAAPLSKRRLVDELPYSRSTVDRAVRDLQIAGLIDQTEDGYVTTLSGRMSAEQYRQFIRTTHDTVAVQDLLEELPLDTPIDGRAFRGATVHRADDVAPYEVIERLVESLEGADRLRALSDGLPHPQYLDAVVERVKTENLTVAGILSQSLWRAFVDHHTDDVETMLEVGIDLRVGDVPPFSLHLVEYDRKTTVQLLVYGDTGAIRGIVTNETADAVEWATDLFERASEDATPPDEIDES</sequence>
<dbReference type="InterPro" id="IPR013561">
    <property type="entry name" value="FilR1_middle_dom"/>
</dbReference>
<dbReference type="RefSeq" id="WP_089820704.1">
    <property type="nucleotide sequence ID" value="NZ_FODV01000001.1"/>
</dbReference>
<dbReference type="EMBL" id="FODV01000001">
    <property type="protein sequence ID" value="SEO24833.1"/>
    <property type="molecule type" value="Genomic_DNA"/>
</dbReference>
<dbReference type="InterPro" id="IPR036390">
    <property type="entry name" value="WH_DNA-bd_sf"/>
</dbReference>
<dbReference type="Proteomes" id="UP000199126">
    <property type="component" value="Unassembled WGS sequence"/>
</dbReference>
<gene>
    <name evidence="3" type="ORF">SAMN04487948_101325</name>
</gene>
<dbReference type="InterPro" id="IPR036388">
    <property type="entry name" value="WH-like_DNA-bd_sf"/>
</dbReference>
<dbReference type="OrthoDB" id="11410at2157"/>
<reference evidence="4" key="1">
    <citation type="submission" date="2016-10" db="EMBL/GenBank/DDBJ databases">
        <authorList>
            <person name="Varghese N."/>
            <person name="Submissions S."/>
        </authorList>
    </citation>
    <scope>NUCLEOTIDE SEQUENCE [LARGE SCALE GENOMIC DNA]</scope>
    <source>
        <strain evidence="4">CGMCC 1.10121</strain>
    </source>
</reference>
<evidence type="ECO:0000259" key="1">
    <source>
        <dbReference type="Pfam" id="PF08350"/>
    </source>
</evidence>
<evidence type="ECO:0000313" key="4">
    <source>
        <dbReference type="Proteomes" id="UP000199126"/>
    </source>
</evidence>
<dbReference type="InterPro" id="IPR057527">
    <property type="entry name" value="HVO_A0261-like_N"/>
</dbReference>
<dbReference type="Pfam" id="PF08350">
    <property type="entry name" value="FilR1_middle"/>
    <property type="match status" value="1"/>
</dbReference>
<feature type="domain" description="Methanogenesis regulatory protein FilR1 middle" evidence="1">
    <location>
        <begin position="124"/>
        <end position="253"/>
    </location>
</feature>